<organism evidence="3 4">
    <name type="scientific">Carassius auratus</name>
    <name type="common">Goldfish</name>
    <dbReference type="NCBI Taxonomy" id="7957"/>
    <lineage>
        <taxon>Eukaryota</taxon>
        <taxon>Metazoa</taxon>
        <taxon>Chordata</taxon>
        <taxon>Craniata</taxon>
        <taxon>Vertebrata</taxon>
        <taxon>Euteleostomi</taxon>
        <taxon>Actinopterygii</taxon>
        <taxon>Neopterygii</taxon>
        <taxon>Teleostei</taxon>
        <taxon>Ostariophysi</taxon>
        <taxon>Cypriniformes</taxon>
        <taxon>Cyprinidae</taxon>
        <taxon>Cyprininae</taxon>
        <taxon>Carassius</taxon>
    </lineage>
</organism>
<gene>
    <name evidence="4" type="primary">LOC113057505</name>
</gene>
<reference evidence="4" key="1">
    <citation type="submission" date="2025-08" db="UniProtKB">
        <authorList>
            <consortium name="RefSeq"/>
        </authorList>
    </citation>
    <scope>IDENTIFICATION</scope>
    <source>
        <strain evidence="4">Wakin</strain>
        <tissue evidence="4">Muscle</tissue>
    </source>
</reference>
<feature type="compositionally biased region" description="Polar residues" evidence="1">
    <location>
        <begin position="25"/>
        <end position="34"/>
    </location>
</feature>
<evidence type="ECO:0000313" key="4">
    <source>
        <dbReference type="RefSeq" id="XP_026080712.1"/>
    </source>
</evidence>
<evidence type="ECO:0000256" key="1">
    <source>
        <dbReference type="SAM" id="MobiDB-lite"/>
    </source>
</evidence>
<evidence type="ECO:0000259" key="2">
    <source>
        <dbReference type="Pfam" id="PF25040"/>
    </source>
</evidence>
<dbReference type="PANTHER" id="PTHR31640">
    <property type="entry name" value="TRANSMEMBRANE PROTEIN KIAA1109"/>
    <property type="match status" value="1"/>
</dbReference>
<dbReference type="PANTHER" id="PTHR31640:SF1">
    <property type="entry name" value="BRIDGE-LIKE LIPID TRANSFER PROTEIN FAMILY MEMBER 1"/>
    <property type="match status" value="1"/>
</dbReference>
<feature type="region of interest" description="Disordered" evidence="1">
    <location>
        <begin position="71"/>
        <end position="127"/>
    </location>
</feature>
<dbReference type="GO" id="GO:0048488">
    <property type="term" value="P:synaptic vesicle endocytosis"/>
    <property type="evidence" value="ECO:0007669"/>
    <property type="project" value="TreeGrafter"/>
</dbReference>
<feature type="domain" description="Bridge-like lipid transfer protein family member 1 C-terminal" evidence="2">
    <location>
        <begin position="4"/>
        <end position="123"/>
    </location>
</feature>
<dbReference type="KEGG" id="caua:113057505"/>
<keyword evidence="3" id="KW-1185">Reference proteome</keyword>
<dbReference type="OrthoDB" id="10051416at2759"/>
<dbReference type="RefSeq" id="XP_026080712.1">
    <property type="nucleotide sequence ID" value="XM_026224927.1"/>
</dbReference>
<dbReference type="GO" id="GO:0098793">
    <property type="term" value="C:presynapse"/>
    <property type="evidence" value="ECO:0007669"/>
    <property type="project" value="GOC"/>
</dbReference>
<feature type="compositionally biased region" description="Polar residues" evidence="1">
    <location>
        <begin position="74"/>
        <end position="86"/>
    </location>
</feature>
<dbReference type="InterPro" id="IPR033616">
    <property type="entry name" value="BLTP1"/>
</dbReference>
<dbReference type="InterPro" id="IPR056742">
    <property type="entry name" value="BLTP1_C"/>
</dbReference>
<proteinExistence type="predicted"/>
<feature type="compositionally biased region" description="Basic and acidic residues" evidence="1">
    <location>
        <begin position="7"/>
        <end position="18"/>
    </location>
</feature>
<name>A0A6P6LAE0_CARAU</name>
<dbReference type="GeneID" id="113057505"/>
<evidence type="ECO:0000313" key="3">
    <source>
        <dbReference type="Proteomes" id="UP000515129"/>
    </source>
</evidence>
<dbReference type="AlphaFoldDB" id="A0A6P6LAE0"/>
<sequence>MLLSCERSSRSLDQESPPKKRRQQHSFASSSQLLTAKRVPTSLQSKSSDIENTVFYIPGVDVKLHYNSKMLKTDSPNASRGSSLPRTFSKESKLYGMRDAPTPATSGPGKTYTLLFPPSPSSPFSQR</sequence>
<feature type="region of interest" description="Disordered" evidence="1">
    <location>
        <begin position="1"/>
        <end position="45"/>
    </location>
</feature>
<protein>
    <submittedName>
        <fullName evidence="4">Uncharacterized protein KIAA1109-like</fullName>
    </submittedName>
</protein>
<dbReference type="Proteomes" id="UP000515129">
    <property type="component" value="Chromosome 38"/>
</dbReference>
<accession>A0A6P6LAE0</accession>
<dbReference type="Pfam" id="PF25040">
    <property type="entry name" value="BLTP1_C"/>
    <property type="match status" value="1"/>
</dbReference>